<dbReference type="SUPFAM" id="SSF81653">
    <property type="entry name" value="Calcium ATPase, transduction domain A"/>
    <property type="match status" value="1"/>
</dbReference>
<feature type="transmembrane region" description="Helical" evidence="5">
    <location>
        <begin position="276"/>
        <end position="298"/>
    </location>
</feature>
<dbReference type="InterPro" id="IPR036163">
    <property type="entry name" value="HMA_dom_sf"/>
</dbReference>
<keyword evidence="8" id="KW-1185">Reference proteome</keyword>
<feature type="transmembrane region" description="Helical" evidence="5">
    <location>
        <begin position="511"/>
        <end position="534"/>
    </location>
</feature>
<evidence type="ECO:0000256" key="2">
    <source>
        <dbReference type="ARBA" id="ARBA00022723"/>
    </source>
</evidence>
<keyword evidence="5" id="KW-0812">Transmembrane</keyword>
<dbReference type="GO" id="GO:0000166">
    <property type="term" value="F:nucleotide binding"/>
    <property type="evidence" value="ECO:0007669"/>
    <property type="project" value="InterPro"/>
</dbReference>
<dbReference type="STRING" id="1050174.CEPID_11070"/>
<evidence type="ECO:0000313" key="8">
    <source>
        <dbReference type="Proteomes" id="UP000035368"/>
    </source>
</evidence>
<feature type="transmembrane region" description="Helical" evidence="5">
    <location>
        <begin position="478"/>
        <end position="499"/>
    </location>
</feature>
<accession>A0A0G3GWW3</accession>
<dbReference type="InterPro" id="IPR008250">
    <property type="entry name" value="ATPase_P-typ_transduc_dom_A_sf"/>
</dbReference>
<dbReference type="OrthoDB" id="4423159at2"/>
<dbReference type="Gene3D" id="3.30.70.100">
    <property type="match status" value="1"/>
</dbReference>
<dbReference type="InterPro" id="IPR006121">
    <property type="entry name" value="HMA_dom"/>
</dbReference>
<feature type="region of interest" description="Disordered" evidence="4">
    <location>
        <begin position="1"/>
        <end position="51"/>
    </location>
</feature>
<dbReference type="SUPFAM" id="SSF55008">
    <property type="entry name" value="HMA, heavy metal-associated domain"/>
    <property type="match status" value="1"/>
</dbReference>
<evidence type="ECO:0000256" key="3">
    <source>
        <dbReference type="ARBA" id="ARBA00022967"/>
    </source>
</evidence>
<protein>
    <submittedName>
        <fullName evidence="7">Cation transport ATPase</fullName>
    </submittedName>
</protein>
<dbReference type="PANTHER" id="PTHR43520">
    <property type="entry name" value="ATP7, ISOFORM B"/>
    <property type="match status" value="1"/>
</dbReference>
<dbReference type="GO" id="GO:0016020">
    <property type="term" value="C:membrane"/>
    <property type="evidence" value="ECO:0007669"/>
    <property type="project" value="TreeGrafter"/>
</dbReference>
<dbReference type="Pfam" id="PF00122">
    <property type="entry name" value="E1-E2_ATPase"/>
    <property type="match status" value="1"/>
</dbReference>
<gene>
    <name evidence="7" type="ORF">CEPID_11070</name>
</gene>
<dbReference type="SUPFAM" id="SSF81660">
    <property type="entry name" value="Metal cation-transporting ATPase, ATP-binding domain N"/>
    <property type="match status" value="1"/>
</dbReference>
<feature type="transmembrane region" description="Helical" evidence="5">
    <location>
        <begin position="318"/>
        <end position="337"/>
    </location>
</feature>
<dbReference type="EMBL" id="CP011541">
    <property type="protein sequence ID" value="AKK04043.1"/>
    <property type="molecule type" value="Genomic_DNA"/>
</dbReference>
<sequence length="878" mass="95201">MQDTDQPLPEVPSKLRRSEQQMESAIAAAKEAAKQAGVTGTGDSEESPQLRLARRKGGAYTSFTLELEGLRSAVDVKAIEAELQSLKGVKASVVYESQTAWVTAPDDVNPDQIAEVFAAHGVKAFLTHASLRRRAERFEQQARTVAPTRKRKMPGLRRGSAQARRRREALQRDEQLARASGWLGSAALRERRDEDSTNVLFTARELLTRKRLIVSALLSLPVFLLCYIPALQFPYWQWVCATLATPVVTWGAYPFHRALAAGLRRGMSALDAASSVAVLSAYIWSLVLLCFTPAGAPGWRFAPQWLAYNYASMSSGELFLDVACGVTVFMLFGGLFIRRSRRGLLDDAASARRDYMTSVTVVRKDPATAKSVHVDIPLQEIREGDDIIVPGGYKIPVDGRVIGGAAEILPGLFSHYQGGVQQAKVNSIVHAGGLIKGGPLKIRVMKTGSQTRMAAIYRWIADATNSQNRSELLATKTASILVPWALGIAAVDFVLWWLITGNINSATASALAILAGVGPVALALSTQVAMRLGVEQTARKGMLLRDAEKIRELDEVDTVVFNRVGTLSKPDMMVATLTAADGENAELVMRVAGALSMESEHPVGKALVRASREARDSGAGGDEIPHWIEVSHPRMTESGDLVGSIEVPMKNSDGEIELRQTEAKLVRPRDLSGLPSRLATAAVGGGVPIVVSWKGKPRGVITLTYDSKDDAVDAIQQLESMDLETIMLTRDMYPVARRFADRLGMSKVLAGIALGRKAMAVRGVHTQGATVAMVGGLSVRECLRVADVGILMEPEFHLDIDEADVVLLREDVSVIPELMTLSKRVSALVDRNIWFSWAYNALVISAAVAGVLHPMAATLLTIGFTLFIEARSNAVRKF</sequence>
<dbReference type="AlphaFoldDB" id="A0A0G3GWW3"/>
<dbReference type="Gene3D" id="3.40.50.1000">
    <property type="entry name" value="HAD superfamily/HAD-like"/>
    <property type="match status" value="1"/>
</dbReference>
<dbReference type="PANTHER" id="PTHR43520:SF8">
    <property type="entry name" value="P-TYPE CU(+) TRANSPORTER"/>
    <property type="match status" value="1"/>
</dbReference>
<comment type="subcellular location">
    <subcellularLocation>
        <location evidence="1">Membrane</location>
        <topology evidence="1">Multi-pass membrane protein</topology>
    </subcellularLocation>
</comment>
<feature type="transmembrane region" description="Helical" evidence="5">
    <location>
        <begin position="236"/>
        <end position="255"/>
    </location>
</feature>
<feature type="region of interest" description="Disordered" evidence="4">
    <location>
        <begin position="141"/>
        <end position="164"/>
    </location>
</feature>
<reference evidence="7 8" key="1">
    <citation type="submission" date="2015-05" db="EMBL/GenBank/DDBJ databases">
        <title>Complete genome sequence of Corynebacterium epidermidicanis DSM 45586, isolated from the skin of a dog suffering from pruritus.</title>
        <authorList>
            <person name="Ruckert C."/>
            <person name="Albersmeier A."/>
            <person name="Winkler A."/>
            <person name="Tauch A."/>
        </authorList>
    </citation>
    <scope>NUCLEOTIDE SEQUENCE [LARGE SCALE GENOMIC DNA]</scope>
    <source>
        <strain evidence="7 8">DSM 45586</strain>
    </source>
</reference>
<evidence type="ECO:0000256" key="1">
    <source>
        <dbReference type="ARBA" id="ARBA00004141"/>
    </source>
</evidence>
<feature type="transmembrane region" description="Helical" evidence="5">
    <location>
        <begin position="841"/>
        <end position="868"/>
    </location>
</feature>
<feature type="domain" description="P-type ATPase A" evidence="6">
    <location>
        <begin position="372"/>
        <end position="458"/>
    </location>
</feature>
<dbReference type="GO" id="GO:0005507">
    <property type="term" value="F:copper ion binding"/>
    <property type="evidence" value="ECO:0007669"/>
    <property type="project" value="TreeGrafter"/>
</dbReference>
<dbReference type="GO" id="GO:0055070">
    <property type="term" value="P:copper ion homeostasis"/>
    <property type="evidence" value="ECO:0007669"/>
    <property type="project" value="TreeGrafter"/>
</dbReference>
<dbReference type="PATRIC" id="fig|1050174.4.peg.2233"/>
<evidence type="ECO:0000313" key="7">
    <source>
        <dbReference type="EMBL" id="AKK04043.1"/>
    </source>
</evidence>
<keyword evidence="2" id="KW-0479">Metal-binding</keyword>
<dbReference type="InterPro" id="IPR023299">
    <property type="entry name" value="ATPase_P-typ_cyto_dom_N"/>
</dbReference>
<keyword evidence="5" id="KW-0472">Membrane</keyword>
<evidence type="ECO:0000256" key="5">
    <source>
        <dbReference type="SAM" id="Phobius"/>
    </source>
</evidence>
<proteinExistence type="predicted"/>
<organism evidence="7 8">
    <name type="scientific">Corynebacterium epidermidicanis</name>
    <dbReference type="NCBI Taxonomy" id="1050174"/>
    <lineage>
        <taxon>Bacteria</taxon>
        <taxon>Bacillati</taxon>
        <taxon>Actinomycetota</taxon>
        <taxon>Actinomycetes</taxon>
        <taxon>Mycobacteriales</taxon>
        <taxon>Corynebacteriaceae</taxon>
        <taxon>Corynebacterium</taxon>
    </lineage>
</organism>
<dbReference type="InterPro" id="IPR059000">
    <property type="entry name" value="ATPase_P-type_domA"/>
</dbReference>
<dbReference type="RefSeq" id="WP_083984452.1">
    <property type="nucleotide sequence ID" value="NZ_CP011541.1"/>
</dbReference>
<dbReference type="Pfam" id="PF00702">
    <property type="entry name" value="Hydrolase"/>
    <property type="match status" value="1"/>
</dbReference>
<feature type="compositionally biased region" description="Low complexity" evidence="4">
    <location>
        <begin position="25"/>
        <end position="36"/>
    </location>
</feature>
<feature type="transmembrane region" description="Helical" evidence="5">
    <location>
        <begin position="212"/>
        <end position="230"/>
    </location>
</feature>
<dbReference type="Gene3D" id="2.70.150.10">
    <property type="entry name" value="Calcium-transporting ATPase, cytoplasmic transduction domain A"/>
    <property type="match status" value="1"/>
</dbReference>
<dbReference type="Gene3D" id="3.40.1110.10">
    <property type="entry name" value="Calcium-transporting ATPase, cytoplasmic domain N"/>
    <property type="match status" value="1"/>
</dbReference>
<keyword evidence="3" id="KW-1278">Translocase</keyword>
<dbReference type="SUPFAM" id="SSF56784">
    <property type="entry name" value="HAD-like"/>
    <property type="match status" value="1"/>
</dbReference>
<evidence type="ECO:0000259" key="6">
    <source>
        <dbReference type="Pfam" id="PF00122"/>
    </source>
</evidence>
<name>A0A0G3GWW3_9CORY</name>
<dbReference type="CDD" id="cd00371">
    <property type="entry name" value="HMA"/>
    <property type="match status" value="1"/>
</dbReference>
<dbReference type="Proteomes" id="UP000035368">
    <property type="component" value="Chromosome"/>
</dbReference>
<dbReference type="InterPro" id="IPR023214">
    <property type="entry name" value="HAD_sf"/>
</dbReference>
<dbReference type="KEGG" id="cei:CEPID_11070"/>
<keyword evidence="5" id="KW-1133">Transmembrane helix</keyword>
<evidence type="ECO:0000256" key="4">
    <source>
        <dbReference type="SAM" id="MobiDB-lite"/>
    </source>
</evidence>
<dbReference type="InterPro" id="IPR036412">
    <property type="entry name" value="HAD-like_sf"/>
</dbReference>
<dbReference type="GO" id="GO:0043682">
    <property type="term" value="F:P-type divalent copper transporter activity"/>
    <property type="evidence" value="ECO:0007669"/>
    <property type="project" value="TreeGrafter"/>
</dbReference>